<evidence type="ECO:0000313" key="2">
    <source>
        <dbReference type="Proteomes" id="UP000034349"/>
    </source>
</evidence>
<dbReference type="Proteomes" id="UP000034349">
    <property type="component" value="Unassembled WGS sequence"/>
</dbReference>
<organism evidence="1 2">
    <name type="scientific">Candidatus Roizmanbacteria bacterium GW2011_GWA2_32_13</name>
    <dbReference type="NCBI Taxonomy" id="1618475"/>
    <lineage>
        <taxon>Bacteria</taxon>
        <taxon>Candidatus Roizmaniibacteriota</taxon>
    </lineage>
</organism>
<dbReference type="AlphaFoldDB" id="A0A0F9Z0H1"/>
<comment type="caution">
    <text evidence="1">The sequence shown here is derived from an EMBL/GenBank/DDBJ whole genome shotgun (WGS) entry which is preliminary data.</text>
</comment>
<dbReference type="SUPFAM" id="SSF46785">
    <property type="entry name" value="Winged helix' DNA-binding domain"/>
    <property type="match status" value="1"/>
</dbReference>
<evidence type="ECO:0000313" key="1">
    <source>
        <dbReference type="EMBL" id="KKP37234.1"/>
    </source>
</evidence>
<gene>
    <name evidence="1" type="ORF">UR23_C0005G0014</name>
</gene>
<dbReference type="InterPro" id="IPR036390">
    <property type="entry name" value="WH_DNA-bd_sf"/>
</dbReference>
<protein>
    <recommendedName>
        <fullName evidence="3">Transcriptional regulator</fullName>
    </recommendedName>
</protein>
<dbReference type="EMBL" id="LBOK01000005">
    <property type="protein sequence ID" value="KKP37234.1"/>
    <property type="molecule type" value="Genomic_DNA"/>
</dbReference>
<reference evidence="1 2" key="1">
    <citation type="journal article" date="2015" name="Nature">
        <title>rRNA introns, odd ribosomes, and small enigmatic genomes across a large radiation of phyla.</title>
        <authorList>
            <person name="Brown C.T."/>
            <person name="Hug L.A."/>
            <person name="Thomas B.C."/>
            <person name="Sharon I."/>
            <person name="Castelle C.J."/>
            <person name="Singh A."/>
            <person name="Wilkins M.J."/>
            <person name="Williams K.H."/>
            <person name="Banfield J.F."/>
        </authorList>
    </citation>
    <scope>NUCLEOTIDE SEQUENCE [LARGE SCALE GENOMIC DNA]</scope>
</reference>
<evidence type="ECO:0008006" key="3">
    <source>
        <dbReference type="Google" id="ProtNLM"/>
    </source>
</evidence>
<proteinExistence type="predicted"/>
<sequence length="199" mass="22698">MISTKEKVLDTVLGSETKARVLRFLLRHSSQAFKLGEIARIINQNYNTTASFIDDLEQIGIVQKSSNKDSASVVYGINSNFRNYEELRDFCLKTFPVSTENLIKELKDAGKVRLAILQGVFLNQGAVNIDFFVVADDIDDKKFGKVVKGLEADVGQEVNYTLMNTSEFTYRYNIYDRFVRNILKRKHISLIDDLKLQAN</sequence>
<accession>A0A0F9Z0H1</accession>
<name>A0A0F9Z0H1_9BACT</name>